<feature type="coiled-coil region" evidence="1">
    <location>
        <begin position="352"/>
        <end position="386"/>
    </location>
</feature>
<gene>
    <name evidence="3" type="ORF">QVD17_16859</name>
</gene>
<proteinExistence type="predicted"/>
<accession>A0AAD8KS23</accession>
<evidence type="ECO:0000313" key="3">
    <source>
        <dbReference type="EMBL" id="KAK1428032.1"/>
    </source>
</evidence>
<evidence type="ECO:0000256" key="1">
    <source>
        <dbReference type="SAM" id="Coils"/>
    </source>
</evidence>
<comment type="caution">
    <text evidence="3">The sequence shown here is derived from an EMBL/GenBank/DDBJ whole genome shotgun (WGS) entry which is preliminary data.</text>
</comment>
<feature type="compositionally biased region" description="Basic and acidic residues" evidence="2">
    <location>
        <begin position="298"/>
        <end position="311"/>
    </location>
</feature>
<keyword evidence="1" id="KW-0175">Coiled coil</keyword>
<feature type="region of interest" description="Disordered" evidence="2">
    <location>
        <begin position="293"/>
        <end position="338"/>
    </location>
</feature>
<dbReference type="EMBL" id="JAUHHV010000004">
    <property type="protein sequence ID" value="KAK1428032.1"/>
    <property type="molecule type" value="Genomic_DNA"/>
</dbReference>
<dbReference type="Proteomes" id="UP001229421">
    <property type="component" value="Unassembled WGS sequence"/>
</dbReference>
<sequence>MERKPPPPMKFDKRSNMVAYLNDKDPKSVGFRDAISWMKASPIFYAVTKDPVMDQQHICDFWESASYNLNADLGEIRATVMGEHIVLTVDSIAQMLRMERDVGSPVLLSLTDVYEGFLEMGYEGTDFLDRREIKKTFMSKEWRFIAHIIIVCLDHRKGGTDGLNFEWARAMLNLCKCDKASIPQMIFGYMIENISSAQKDKWLLYPRFIQIFIDHLKPNLQKLGDVLVLTPMNVKIFADCAAPRHDVSGKITYLFRNMYTDERWEYIENLKPVSFEEEIDEIEAEIFKTRGKKKRKAVDRSPSHTETDTDVRRKKAKGKQPSASENVPGKFRKKTEKKGAAGLDEDVIRGLNTSLANELSMVKTKLMNLEERERHRESEMEDLRKIVLDQQCLIRKLLLELNEVKKEVKVGNTKTEEEINELVSIAKYQRLKERIQTGTSRRDFGGFSAAGGSETAEKETEVADDFCLDIDTDLGGEKVVAEKEKSESMKLVDEEEEEQLVDYDSEPAFYEIDEKEMVDVA</sequence>
<keyword evidence="4" id="KW-1185">Reference proteome</keyword>
<protein>
    <submittedName>
        <fullName evidence="3">Uncharacterized protein</fullName>
    </submittedName>
</protein>
<evidence type="ECO:0000313" key="4">
    <source>
        <dbReference type="Proteomes" id="UP001229421"/>
    </source>
</evidence>
<organism evidence="3 4">
    <name type="scientific">Tagetes erecta</name>
    <name type="common">African marigold</name>
    <dbReference type="NCBI Taxonomy" id="13708"/>
    <lineage>
        <taxon>Eukaryota</taxon>
        <taxon>Viridiplantae</taxon>
        <taxon>Streptophyta</taxon>
        <taxon>Embryophyta</taxon>
        <taxon>Tracheophyta</taxon>
        <taxon>Spermatophyta</taxon>
        <taxon>Magnoliopsida</taxon>
        <taxon>eudicotyledons</taxon>
        <taxon>Gunneridae</taxon>
        <taxon>Pentapetalae</taxon>
        <taxon>asterids</taxon>
        <taxon>campanulids</taxon>
        <taxon>Asterales</taxon>
        <taxon>Asteraceae</taxon>
        <taxon>Asteroideae</taxon>
        <taxon>Heliantheae alliance</taxon>
        <taxon>Tageteae</taxon>
        <taxon>Tagetes</taxon>
    </lineage>
</organism>
<evidence type="ECO:0000256" key="2">
    <source>
        <dbReference type="SAM" id="MobiDB-lite"/>
    </source>
</evidence>
<reference evidence="3" key="1">
    <citation type="journal article" date="2023" name="bioRxiv">
        <title>Improved chromosome-level genome assembly for marigold (Tagetes erecta).</title>
        <authorList>
            <person name="Jiang F."/>
            <person name="Yuan L."/>
            <person name="Wang S."/>
            <person name="Wang H."/>
            <person name="Xu D."/>
            <person name="Wang A."/>
            <person name="Fan W."/>
        </authorList>
    </citation>
    <scope>NUCLEOTIDE SEQUENCE</scope>
    <source>
        <strain evidence="3">WSJ</strain>
        <tissue evidence="3">Leaf</tissue>
    </source>
</reference>
<dbReference type="AlphaFoldDB" id="A0AAD8KS23"/>
<name>A0AAD8KS23_TARER</name>